<dbReference type="Proteomes" id="UP001207654">
    <property type="component" value="Unassembled WGS sequence"/>
</dbReference>
<evidence type="ECO:0000313" key="1">
    <source>
        <dbReference type="EMBL" id="MCY1079223.1"/>
    </source>
</evidence>
<keyword evidence="2" id="KW-1185">Reference proteome</keyword>
<reference evidence="1 2" key="1">
    <citation type="submission" date="2022-11" db="EMBL/GenBank/DDBJ databases">
        <title>Minimal conservation of predation-associated metabolite biosynthetic gene clusters underscores biosynthetic potential of Myxococcota including descriptions for ten novel species: Archangium lansinium sp. nov., Myxococcus landrumus sp. nov., Nannocystis bai.</title>
        <authorList>
            <person name="Ahearne A."/>
            <person name="Stevens C."/>
            <person name="Phillips K."/>
        </authorList>
    </citation>
    <scope>NUCLEOTIDE SEQUENCE [LARGE SCALE GENOMIC DNA]</scope>
    <source>
        <strain evidence="1 2">MIWBW</strain>
    </source>
</reference>
<sequence length="345" mass="38272">MIVPIDELFSRMKPFLSEALVGEQALGHVSEVARLLPEISGGFCLEARLEEGAPRVDYMVCCMRSDGGPKALAEGLAKAGDRLRGPLWDGVRAFSREWQDPASLLARVPVLWLEYDVEGPQTDPKPFAFACVQPDFGQRPPGGSNVAESLQLTRRAMEVFQGKPIPPAIDRTVARCFEALPEFGEVEHVAPLACRGSEAVRMIIGMPRDAVGEYLERVGWPGSRAQVEELTKTWLSYLHFAEVNLDAGESVGPTIGLALPFPEKPNDPWAREFLQRMVAQGLCTPEKRDAVLSWWGRERVPLTGDRWPSNLCRTVGAKLVVRPDAPLAVKVYPYFECRFSLWAET</sequence>
<comment type="caution">
    <text evidence="1">The sequence shown here is derived from an EMBL/GenBank/DDBJ whole genome shotgun (WGS) entry which is preliminary data.</text>
</comment>
<proteinExistence type="predicted"/>
<accession>A0ABT4AC15</accession>
<protein>
    <submittedName>
        <fullName evidence="1">Uncharacterized protein</fullName>
    </submittedName>
</protein>
<dbReference type="RefSeq" id="WP_267537956.1">
    <property type="nucleotide sequence ID" value="NZ_JAPNKA010000001.1"/>
</dbReference>
<name>A0ABT4AC15_9BACT</name>
<gene>
    <name evidence="1" type="ORF">OV287_32655</name>
</gene>
<evidence type="ECO:0000313" key="2">
    <source>
        <dbReference type="Proteomes" id="UP001207654"/>
    </source>
</evidence>
<dbReference type="EMBL" id="JAPNKA010000001">
    <property type="protein sequence ID" value="MCY1079223.1"/>
    <property type="molecule type" value="Genomic_DNA"/>
</dbReference>
<organism evidence="1 2">
    <name type="scientific">Archangium lansingense</name>
    <dbReference type="NCBI Taxonomy" id="2995310"/>
    <lineage>
        <taxon>Bacteria</taxon>
        <taxon>Pseudomonadati</taxon>
        <taxon>Myxococcota</taxon>
        <taxon>Myxococcia</taxon>
        <taxon>Myxococcales</taxon>
        <taxon>Cystobacterineae</taxon>
        <taxon>Archangiaceae</taxon>
        <taxon>Archangium</taxon>
    </lineage>
</organism>